<dbReference type="AlphaFoldDB" id="I4APL5"/>
<dbReference type="EMBL" id="CP003345">
    <property type="protein sequence ID" value="AFM05900.1"/>
    <property type="molecule type" value="Genomic_DNA"/>
</dbReference>
<name>I4APL5_BERLS</name>
<protein>
    <submittedName>
        <fullName evidence="1">Uncharacterized protein</fullName>
    </submittedName>
</protein>
<dbReference type="STRING" id="880071.Fleli_3582"/>
<organism evidence="1 2">
    <name type="scientific">Bernardetia litoralis (strain ATCC 23117 / DSM 6794 / NBRC 15988 / NCIMB 1366 / Fx l1 / Sio-4)</name>
    <name type="common">Flexibacter litoralis</name>
    <dbReference type="NCBI Taxonomy" id="880071"/>
    <lineage>
        <taxon>Bacteria</taxon>
        <taxon>Pseudomonadati</taxon>
        <taxon>Bacteroidota</taxon>
        <taxon>Cytophagia</taxon>
        <taxon>Cytophagales</taxon>
        <taxon>Bernardetiaceae</taxon>
        <taxon>Bernardetia</taxon>
    </lineage>
</organism>
<accession>I4APL5</accession>
<dbReference type="RefSeq" id="WP_014799325.1">
    <property type="nucleotide sequence ID" value="NC_018018.1"/>
</dbReference>
<gene>
    <name evidence="1" type="ordered locus">Fleli_3582</name>
</gene>
<proteinExistence type="predicted"/>
<dbReference type="Proteomes" id="UP000006054">
    <property type="component" value="Chromosome"/>
</dbReference>
<keyword evidence="2" id="KW-1185">Reference proteome</keyword>
<sequence length="366" mass="43314">MKSKERVEEKILKFIERTDLLESKKEKQLSFLRKHFSDFEHSSSILIDKVDNLTQESPQTIIDIFKGVFKANNIIAPLLSTTELNEKGKVLTPMDKISRIASFYETPTIFAFLVFLKTNNKVQIEKIYQWDSKNILSHLKDLGISSEDVECIRLIRNASSHKYRIIDNSILLEDGGRVSIDKIHEIYETITMITDWWTTFIFSNIIYNPTFAFLSIYGMFVYFNDNIENHENMIEGYKSFFPTIERKEQEKEEAKNKRRKSLAFFVKKTRKKIIRKIKGVFGIQERVFKSLFPRLIKAVFYQNNNIVAKLQFIENKLTNQEDIEKIKKTKLFFEDISDHLNYMVNLNTRLGNNNFFKLISEYKKQK</sequence>
<dbReference type="PATRIC" id="fig|880071.3.peg.3588"/>
<dbReference type="KEGG" id="fli:Fleli_3582"/>
<dbReference type="HOGENOM" id="CLU_755960_0_0_10"/>
<reference evidence="2" key="1">
    <citation type="submission" date="2012-06" db="EMBL/GenBank/DDBJ databases">
        <title>The complete genome of Flexibacter litoralis DSM 6794.</title>
        <authorList>
            <person name="Lucas S."/>
            <person name="Copeland A."/>
            <person name="Lapidus A."/>
            <person name="Glavina del Rio T."/>
            <person name="Dalin E."/>
            <person name="Tice H."/>
            <person name="Bruce D."/>
            <person name="Goodwin L."/>
            <person name="Pitluck S."/>
            <person name="Peters L."/>
            <person name="Ovchinnikova G."/>
            <person name="Lu M."/>
            <person name="Kyrpides N."/>
            <person name="Mavromatis K."/>
            <person name="Ivanova N."/>
            <person name="Brettin T."/>
            <person name="Detter J.C."/>
            <person name="Han C."/>
            <person name="Larimer F."/>
            <person name="Land M."/>
            <person name="Hauser L."/>
            <person name="Markowitz V."/>
            <person name="Cheng J.-F."/>
            <person name="Hugenholtz P."/>
            <person name="Woyke T."/>
            <person name="Wu D."/>
            <person name="Spring S."/>
            <person name="Lang E."/>
            <person name="Kopitz M."/>
            <person name="Brambilla E."/>
            <person name="Klenk H.-P."/>
            <person name="Eisen J.A."/>
        </authorList>
    </citation>
    <scope>NUCLEOTIDE SEQUENCE [LARGE SCALE GENOMIC DNA]</scope>
    <source>
        <strain evidence="2">ATCC 23117 / DSM 6794 / NBRC 15988 / NCIMB 1366 / Sio-4</strain>
    </source>
</reference>
<evidence type="ECO:0000313" key="2">
    <source>
        <dbReference type="Proteomes" id="UP000006054"/>
    </source>
</evidence>
<evidence type="ECO:0000313" key="1">
    <source>
        <dbReference type="EMBL" id="AFM05900.1"/>
    </source>
</evidence>
<dbReference type="OrthoDB" id="9999334at2"/>